<accession>A0A9D3VTX1</accession>
<dbReference type="EMBL" id="JAIQCV010000005">
    <property type="protein sequence ID" value="KAH1097420.1"/>
    <property type="molecule type" value="Genomic_DNA"/>
</dbReference>
<organism evidence="2 3">
    <name type="scientific">Gossypium stocksii</name>
    <dbReference type="NCBI Taxonomy" id="47602"/>
    <lineage>
        <taxon>Eukaryota</taxon>
        <taxon>Viridiplantae</taxon>
        <taxon>Streptophyta</taxon>
        <taxon>Embryophyta</taxon>
        <taxon>Tracheophyta</taxon>
        <taxon>Spermatophyta</taxon>
        <taxon>Magnoliopsida</taxon>
        <taxon>eudicotyledons</taxon>
        <taxon>Gunneridae</taxon>
        <taxon>Pentapetalae</taxon>
        <taxon>rosids</taxon>
        <taxon>malvids</taxon>
        <taxon>Malvales</taxon>
        <taxon>Malvaceae</taxon>
        <taxon>Malvoideae</taxon>
        <taxon>Gossypium</taxon>
    </lineage>
</organism>
<reference evidence="2 3" key="1">
    <citation type="journal article" date="2021" name="Plant Biotechnol. J.">
        <title>Multi-omics assisted identification of the key and species-specific regulatory components of drought-tolerant mechanisms in Gossypium stocksii.</title>
        <authorList>
            <person name="Yu D."/>
            <person name="Ke L."/>
            <person name="Zhang D."/>
            <person name="Wu Y."/>
            <person name="Sun Y."/>
            <person name="Mei J."/>
            <person name="Sun J."/>
            <person name="Sun Y."/>
        </authorList>
    </citation>
    <scope>NUCLEOTIDE SEQUENCE [LARGE SCALE GENOMIC DNA]</scope>
    <source>
        <strain evidence="3">cv. E1</strain>
        <tissue evidence="2">Leaf</tissue>
    </source>
</reference>
<dbReference type="Proteomes" id="UP000828251">
    <property type="component" value="Unassembled WGS sequence"/>
</dbReference>
<keyword evidence="3" id="KW-1185">Reference proteome</keyword>
<sequence>MILEGRPWLFRKQLIIFEKLKKAIEMSKIKLVLSMFWLKIGSCLPEYEKKDLMHAIDSTFGEVPRSKIKGDACRLKVQLDIQKPLQRGIFISVGNQERVSLPFKYENLLIFCFGCGCMGHVVKDYLELKNLGREQFEGDLPYSVALCADSNILVVRYQGEESSPSKVVLPNFIRMKDGNPNGLDGIMEEKPKISKQLGWRRLVRNAMDKNAKIENVMGKRKYRPDGGRDGEYSSLCANSRKKGRLI</sequence>
<comment type="caution">
    <text evidence="2">The sequence shown here is derived from an EMBL/GenBank/DDBJ whole genome shotgun (WGS) entry which is preliminary data.</text>
</comment>
<feature type="domain" description="Zinc knuckle CX2CX4HX4C" evidence="1">
    <location>
        <begin position="79"/>
        <end position="125"/>
    </location>
</feature>
<gene>
    <name evidence="2" type="ORF">J1N35_014341</name>
</gene>
<evidence type="ECO:0000313" key="3">
    <source>
        <dbReference type="Proteomes" id="UP000828251"/>
    </source>
</evidence>
<proteinExistence type="predicted"/>
<evidence type="ECO:0000259" key="1">
    <source>
        <dbReference type="Pfam" id="PF14392"/>
    </source>
</evidence>
<evidence type="ECO:0000313" key="2">
    <source>
        <dbReference type="EMBL" id="KAH1097420.1"/>
    </source>
</evidence>
<dbReference type="InterPro" id="IPR040256">
    <property type="entry name" value="At4g02000-like"/>
</dbReference>
<dbReference type="AlphaFoldDB" id="A0A9D3VTX1"/>
<dbReference type="InterPro" id="IPR025836">
    <property type="entry name" value="Zn_knuckle_CX2CX4HX4C"/>
</dbReference>
<name>A0A9D3VTX1_9ROSI</name>
<dbReference type="PANTHER" id="PTHR31286">
    <property type="entry name" value="GLYCINE-RICH CELL WALL STRUCTURAL PROTEIN 1.8-LIKE"/>
    <property type="match status" value="1"/>
</dbReference>
<dbReference type="Pfam" id="PF14392">
    <property type="entry name" value="zf-CCHC_4"/>
    <property type="match status" value="1"/>
</dbReference>
<dbReference type="PANTHER" id="PTHR31286:SF167">
    <property type="entry name" value="OS09G0268800 PROTEIN"/>
    <property type="match status" value="1"/>
</dbReference>
<protein>
    <recommendedName>
        <fullName evidence="1">Zinc knuckle CX2CX4HX4C domain-containing protein</fullName>
    </recommendedName>
</protein>